<dbReference type="SUPFAM" id="SSF53335">
    <property type="entry name" value="S-adenosyl-L-methionine-dependent methyltransferases"/>
    <property type="match status" value="1"/>
</dbReference>
<dbReference type="GO" id="GO:0008168">
    <property type="term" value="F:methyltransferase activity"/>
    <property type="evidence" value="ECO:0007669"/>
    <property type="project" value="UniProtKB-KW"/>
</dbReference>
<dbReference type="Gene3D" id="6.10.250.3100">
    <property type="match status" value="1"/>
</dbReference>
<keyword evidence="4" id="KW-1185">Reference proteome</keyword>
<proteinExistence type="predicted"/>
<gene>
    <name evidence="3" type="ORF">JIG36_31865</name>
</gene>
<dbReference type="PANTHER" id="PTHR43861">
    <property type="entry name" value="TRANS-ACONITATE 2-METHYLTRANSFERASE-RELATED"/>
    <property type="match status" value="1"/>
</dbReference>
<sequence length="407" mass="43865">MTVNTCRICGSAVRPCLDLGRQPVSNAFPRPADAGAETFFQLAVGVCTGCTMVQQLDVLGAEHMFTPDYPYRSSTSAGLRGHFAEVAQWLRETELTGPDPLVVEIGSNDGVMLRSLARAGIRHLGVDPCVGAGETAARDGVRVRVGFFDERSAAVIRAGEGPAQVIFGANTISHVGDLGSIFHGAVRLLADDGVLVIEDRYLGDILAHTKFDQIYDEHVYLFAIRSVRAAAHTYGLELVDTEPLDMHGGAMRFVVARPGRRTPTARLARMLAEEDRMGLASPAVFDRFRAGLETIAKDLVGLLTDLRAGGSTVAGYGATSKSATVTNYCGIGPGLVPLVYDSTPEKQGRVTPGMHIPIVDAARFAEPYPDYALLFAWNHADEIIGRERAFRESGGRWILYVPDVHLV</sequence>
<keyword evidence="3" id="KW-0489">Methyltransferase</keyword>
<comment type="caution">
    <text evidence="3">The sequence shown here is derived from an EMBL/GenBank/DDBJ whole genome shotgun (WGS) entry which is preliminary data.</text>
</comment>
<dbReference type="Gene3D" id="3.40.50.720">
    <property type="entry name" value="NAD(P)-binding Rossmann-like Domain"/>
    <property type="match status" value="1"/>
</dbReference>
<evidence type="ECO:0000313" key="4">
    <source>
        <dbReference type="Proteomes" id="UP000632138"/>
    </source>
</evidence>
<evidence type="ECO:0000313" key="3">
    <source>
        <dbReference type="EMBL" id="MBM2620121.1"/>
    </source>
</evidence>
<dbReference type="Pfam" id="PF13489">
    <property type="entry name" value="Methyltransf_23"/>
    <property type="match status" value="1"/>
</dbReference>
<reference evidence="3 4" key="1">
    <citation type="submission" date="2021-01" db="EMBL/GenBank/DDBJ databases">
        <title>Actinoplanes sp. nov. LDG1-06 isolated from lichen.</title>
        <authorList>
            <person name="Saeng-In P."/>
            <person name="Phongsopitanun W."/>
            <person name="Kanchanasin P."/>
            <person name="Yuki M."/>
            <person name="Kudo T."/>
            <person name="Ohkuma M."/>
            <person name="Tanasupawat S."/>
        </authorList>
    </citation>
    <scope>NUCLEOTIDE SEQUENCE [LARGE SCALE GENOMIC DNA]</scope>
    <source>
        <strain evidence="3 4">LDG1-06</strain>
    </source>
</reference>
<dbReference type="InterPro" id="IPR038576">
    <property type="entry name" value="Methyltransf_Zn-bd_dom_put_sf"/>
</dbReference>
<dbReference type="RefSeq" id="WP_203380105.1">
    <property type="nucleotide sequence ID" value="NZ_JAENHP010000013.1"/>
</dbReference>
<dbReference type="Gene3D" id="6.20.50.110">
    <property type="entry name" value="Methyltransferase, zinc-binding domain"/>
    <property type="match status" value="1"/>
</dbReference>
<dbReference type="Gene3D" id="3.40.50.150">
    <property type="entry name" value="Vaccinia Virus protein VP39"/>
    <property type="match status" value="1"/>
</dbReference>
<dbReference type="GO" id="GO:0032259">
    <property type="term" value="P:methylation"/>
    <property type="evidence" value="ECO:0007669"/>
    <property type="project" value="UniProtKB-KW"/>
</dbReference>
<protein>
    <submittedName>
        <fullName evidence="3">Class I SAM-dependent methyltransferase</fullName>
    </submittedName>
</protein>
<dbReference type="PANTHER" id="PTHR43861:SF5">
    <property type="entry name" value="BLL5978 PROTEIN"/>
    <property type="match status" value="1"/>
</dbReference>
<dbReference type="Pfam" id="PF08421">
    <property type="entry name" value="Methyltransf_13"/>
    <property type="match status" value="1"/>
</dbReference>
<dbReference type="Pfam" id="PF08484">
    <property type="entry name" value="Methyltransf_14"/>
    <property type="match status" value="1"/>
</dbReference>
<feature type="domain" description="C-methyltransferase" evidence="2">
    <location>
        <begin position="246"/>
        <end position="402"/>
    </location>
</feature>
<keyword evidence="3" id="KW-0808">Transferase</keyword>
<dbReference type="InterPro" id="IPR013630">
    <property type="entry name" value="Methyltransf_Zn-bd_dom_put"/>
</dbReference>
<dbReference type="InterPro" id="IPR013691">
    <property type="entry name" value="MeTrfase_14"/>
</dbReference>
<organism evidence="3 4">
    <name type="scientific">Paractinoplanes ovalisporus</name>
    <dbReference type="NCBI Taxonomy" id="2810368"/>
    <lineage>
        <taxon>Bacteria</taxon>
        <taxon>Bacillati</taxon>
        <taxon>Actinomycetota</taxon>
        <taxon>Actinomycetes</taxon>
        <taxon>Micromonosporales</taxon>
        <taxon>Micromonosporaceae</taxon>
        <taxon>Paractinoplanes</taxon>
    </lineage>
</organism>
<dbReference type="InterPro" id="IPR029063">
    <property type="entry name" value="SAM-dependent_MTases_sf"/>
</dbReference>
<dbReference type="Proteomes" id="UP000632138">
    <property type="component" value="Unassembled WGS sequence"/>
</dbReference>
<dbReference type="EMBL" id="JAENHP010000013">
    <property type="protein sequence ID" value="MBM2620121.1"/>
    <property type="molecule type" value="Genomic_DNA"/>
</dbReference>
<accession>A0ABS2ALM5</accession>
<evidence type="ECO:0000259" key="2">
    <source>
        <dbReference type="Pfam" id="PF08484"/>
    </source>
</evidence>
<evidence type="ECO:0000259" key="1">
    <source>
        <dbReference type="Pfam" id="PF08421"/>
    </source>
</evidence>
<feature type="domain" description="Methyltransferase putative zinc binding" evidence="1">
    <location>
        <begin position="6"/>
        <end position="65"/>
    </location>
</feature>
<name>A0ABS2ALM5_9ACTN</name>